<organism evidence="2 3">
    <name type="scientific">Methylocella tundrae</name>
    <dbReference type="NCBI Taxonomy" id="227605"/>
    <lineage>
        <taxon>Bacteria</taxon>
        <taxon>Pseudomonadati</taxon>
        <taxon>Pseudomonadota</taxon>
        <taxon>Alphaproteobacteria</taxon>
        <taxon>Hyphomicrobiales</taxon>
        <taxon>Beijerinckiaceae</taxon>
        <taxon>Methylocella</taxon>
    </lineage>
</organism>
<name>A0A4U8YVL9_METTU</name>
<dbReference type="Proteomes" id="UP000294360">
    <property type="component" value="Chromosome"/>
</dbReference>
<dbReference type="AlphaFoldDB" id="A0A4U8YVL9"/>
<reference evidence="2 3" key="1">
    <citation type="submission" date="2019-03" db="EMBL/GenBank/DDBJ databases">
        <authorList>
            <person name="Kox A.R. M."/>
        </authorList>
    </citation>
    <scope>NUCLEOTIDE SEQUENCE [LARGE SCALE GENOMIC DNA]</scope>
    <source>
        <strain evidence="2">MTUNDRAET4 annotated genome</strain>
    </source>
</reference>
<evidence type="ECO:0000313" key="2">
    <source>
        <dbReference type="EMBL" id="VFU07861.1"/>
    </source>
</evidence>
<feature type="region of interest" description="Disordered" evidence="1">
    <location>
        <begin position="1"/>
        <end position="35"/>
    </location>
</feature>
<evidence type="ECO:0000313" key="3">
    <source>
        <dbReference type="Proteomes" id="UP000294360"/>
    </source>
</evidence>
<accession>A0A4U8YVL9</accession>
<sequence length="67" mass="7698">MDGKRCRRNFPEEAQALSGNDAPQVEQGNERVGAARAASVSKPRIRWPIRARRAMLPGRWFFFALLW</sequence>
<evidence type="ECO:0000256" key="1">
    <source>
        <dbReference type="SAM" id="MobiDB-lite"/>
    </source>
</evidence>
<proteinExistence type="predicted"/>
<dbReference type="KEGG" id="mtun:MTUNDRAET4_0968"/>
<gene>
    <name evidence="2" type="ORF">MTUNDRAET4_0968</name>
</gene>
<protein>
    <submittedName>
        <fullName evidence="2">Uncharacterized protein</fullName>
    </submittedName>
</protein>
<dbReference type="EMBL" id="LR536450">
    <property type="protein sequence ID" value="VFU07861.1"/>
    <property type="molecule type" value="Genomic_DNA"/>
</dbReference>